<dbReference type="Proteomes" id="UP000504606">
    <property type="component" value="Unplaced"/>
</dbReference>
<organism evidence="1 2">
    <name type="scientific">Frankliniella occidentalis</name>
    <name type="common">Western flower thrips</name>
    <name type="synonym">Euthrips occidentalis</name>
    <dbReference type="NCBI Taxonomy" id="133901"/>
    <lineage>
        <taxon>Eukaryota</taxon>
        <taxon>Metazoa</taxon>
        <taxon>Ecdysozoa</taxon>
        <taxon>Arthropoda</taxon>
        <taxon>Hexapoda</taxon>
        <taxon>Insecta</taxon>
        <taxon>Pterygota</taxon>
        <taxon>Neoptera</taxon>
        <taxon>Paraneoptera</taxon>
        <taxon>Thysanoptera</taxon>
        <taxon>Terebrantia</taxon>
        <taxon>Thripoidea</taxon>
        <taxon>Thripidae</taxon>
        <taxon>Frankliniella</taxon>
    </lineage>
</organism>
<dbReference type="AlphaFoldDB" id="A0A9C6XTG8"/>
<dbReference type="RefSeq" id="XP_052129971.1">
    <property type="nucleotide sequence ID" value="XM_052274011.1"/>
</dbReference>
<evidence type="ECO:0000313" key="2">
    <source>
        <dbReference type="RefSeq" id="XP_052129971.1"/>
    </source>
</evidence>
<keyword evidence="1" id="KW-1185">Reference proteome</keyword>
<dbReference type="KEGG" id="foc:127751056"/>
<evidence type="ECO:0000313" key="1">
    <source>
        <dbReference type="Proteomes" id="UP000504606"/>
    </source>
</evidence>
<reference evidence="2" key="1">
    <citation type="submission" date="2025-08" db="UniProtKB">
        <authorList>
            <consortium name="RefSeq"/>
        </authorList>
    </citation>
    <scope>IDENTIFICATION</scope>
    <source>
        <tissue evidence="2">Whole organism</tissue>
    </source>
</reference>
<name>A0A9C6XTG8_FRAOC</name>
<protein>
    <submittedName>
        <fullName evidence="2">Uncharacterized protein LOC127751056</fullName>
    </submittedName>
</protein>
<dbReference type="OrthoDB" id="10297442at2759"/>
<sequence length="259" mass="30195">MMMLLENQIDDMWRGLQSILEIFHDDSKPHLGYRLRVKEQLPIRMTMRPADQIVIGWKAVYPTHCPSLHLYLRSDMRDNHQYLGGPVSYCNWAPAKNATLVVRQVSHGSTRNLVRGETKMLTAGSELLWDYGKTYMPVFDDSWFQQECCSIKGSIPKQIPWVKESHEICRELCVLCGKPYRCERRNWTKRKPQKKVHFLNSHSDFLGTDWDGCGVYDSSQSTVDYNRALIEAERLNQFLQRLHSDGWKVVPACSVMKKQ</sequence>
<gene>
    <name evidence="2" type="primary">LOC127751056</name>
</gene>
<proteinExistence type="predicted"/>
<accession>A0A9C6XTG8</accession>
<dbReference type="GeneID" id="127751056"/>